<dbReference type="Gene3D" id="3.40.50.2000">
    <property type="entry name" value="Glycogen Phosphorylase B"/>
    <property type="match status" value="2"/>
</dbReference>
<dbReference type="PANTHER" id="PTHR12526">
    <property type="entry name" value="GLYCOSYLTRANSFERASE"/>
    <property type="match status" value="1"/>
</dbReference>
<accession>A0AAW9PXR8</accession>
<gene>
    <name evidence="3" type="ORF">V2H45_06630</name>
</gene>
<dbReference type="AlphaFoldDB" id="A0AAW9PXR8"/>
<keyword evidence="4" id="KW-1185">Reference proteome</keyword>
<proteinExistence type="predicted"/>
<dbReference type="SUPFAM" id="SSF53756">
    <property type="entry name" value="UDP-Glycosyltransferase/glycogen phosphorylase"/>
    <property type="match status" value="1"/>
</dbReference>
<dbReference type="Pfam" id="PF00534">
    <property type="entry name" value="Glycos_transf_1"/>
    <property type="match status" value="1"/>
</dbReference>
<keyword evidence="3" id="KW-0808">Transferase</keyword>
<dbReference type="GO" id="GO:0016757">
    <property type="term" value="F:glycosyltransferase activity"/>
    <property type="evidence" value="ECO:0007669"/>
    <property type="project" value="UniProtKB-KW"/>
</dbReference>
<dbReference type="RefSeq" id="WP_330482843.1">
    <property type="nucleotide sequence ID" value="NZ_JAZBJZ010000018.1"/>
</dbReference>
<dbReference type="EC" id="2.4.-.-" evidence="3"/>
<keyword evidence="3" id="KW-0328">Glycosyltransferase</keyword>
<dbReference type="Proteomes" id="UP001333818">
    <property type="component" value="Unassembled WGS sequence"/>
</dbReference>
<dbReference type="InterPro" id="IPR001296">
    <property type="entry name" value="Glyco_trans_1"/>
</dbReference>
<feature type="domain" description="Glycosyl transferase family 1" evidence="1">
    <location>
        <begin position="202"/>
        <end position="359"/>
    </location>
</feature>
<name>A0AAW9PXR8_9CYAN</name>
<sequence length="380" mass="41672">MKRRILFVSYAAVLGGAELYLLDIAKAYRDTSRVLLLTDGILRQRLEAVGISVQVLQGSDSLAEVRTSSGLASLKSLSTLWNLAQQVAKISQEFELIHANNQKGFIVAAIARFLGGAPVVWHLHDILTARIFSKLNRWIAVTLANRFATRVIVNSHATGEAFKVAGGDPDLVKVVYNGFSLEPFQQVSVQQIDSIRSELSVFDRPLLGVFSRISYWKGQHVLLEAIQKLPDVHVMLVGEPLFGEVEYAEKLKQMVLDRDFGDRVHWLGFRSDIPALMTACTIVVHTSTEPEPFGRVIVEGQLAQRPVIATAAGGALELIENGVTGWLVPPSDPDALRTIVQDLLANPEPTAAIAQQGYKHACTTFALDVQIASFEQAIDI</sequence>
<protein>
    <submittedName>
        <fullName evidence="3">Glycosyltransferase family 4 protein</fullName>
        <ecNumber evidence="3">2.4.-.-</ecNumber>
    </submittedName>
</protein>
<comment type="caution">
    <text evidence="3">The sequence shown here is derived from an EMBL/GenBank/DDBJ whole genome shotgun (WGS) entry which is preliminary data.</text>
</comment>
<feature type="domain" description="Glycosyltransferase subfamily 4-like N-terminal" evidence="2">
    <location>
        <begin position="15"/>
        <end position="178"/>
    </location>
</feature>
<dbReference type="EMBL" id="JAZBJZ010000018">
    <property type="protein sequence ID" value="MEE3716414.1"/>
    <property type="molecule type" value="Genomic_DNA"/>
</dbReference>
<evidence type="ECO:0000313" key="4">
    <source>
        <dbReference type="Proteomes" id="UP001333818"/>
    </source>
</evidence>
<evidence type="ECO:0000313" key="3">
    <source>
        <dbReference type="EMBL" id="MEE3716414.1"/>
    </source>
</evidence>
<organism evidence="3 4">
    <name type="scientific">Tumidithrix elongata BACA0141</name>
    <dbReference type="NCBI Taxonomy" id="2716417"/>
    <lineage>
        <taxon>Bacteria</taxon>
        <taxon>Bacillati</taxon>
        <taxon>Cyanobacteriota</taxon>
        <taxon>Cyanophyceae</taxon>
        <taxon>Pseudanabaenales</taxon>
        <taxon>Pseudanabaenaceae</taxon>
        <taxon>Tumidithrix</taxon>
        <taxon>Tumidithrix elongata</taxon>
    </lineage>
</organism>
<evidence type="ECO:0000259" key="1">
    <source>
        <dbReference type="Pfam" id="PF00534"/>
    </source>
</evidence>
<evidence type="ECO:0000259" key="2">
    <source>
        <dbReference type="Pfam" id="PF13579"/>
    </source>
</evidence>
<reference evidence="3" key="1">
    <citation type="submission" date="2024-01" db="EMBL/GenBank/DDBJ databases">
        <title>Bank of Algae and Cyanobacteria of the Azores (BACA) strain genomes.</title>
        <authorList>
            <person name="Luz R."/>
            <person name="Cordeiro R."/>
            <person name="Fonseca A."/>
            <person name="Goncalves V."/>
        </authorList>
    </citation>
    <scope>NUCLEOTIDE SEQUENCE</scope>
    <source>
        <strain evidence="3">BACA0141</strain>
    </source>
</reference>
<dbReference type="CDD" id="cd03801">
    <property type="entry name" value="GT4_PimA-like"/>
    <property type="match status" value="1"/>
</dbReference>
<dbReference type="Pfam" id="PF13579">
    <property type="entry name" value="Glyco_trans_4_4"/>
    <property type="match status" value="1"/>
</dbReference>
<dbReference type="InterPro" id="IPR028098">
    <property type="entry name" value="Glyco_trans_4-like_N"/>
</dbReference>